<organism evidence="6 7">
    <name type="scientific">Pseudoduganella ginsengisoli</name>
    <dbReference type="NCBI Taxonomy" id="1462440"/>
    <lineage>
        <taxon>Bacteria</taxon>
        <taxon>Pseudomonadati</taxon>
        <taxon>Pseudomonadota</taxon>
        <taxon>Betaproteobacteria</taxon>
        <taxon>Burkholderiales</taxon>
        <taxon>Oxalobacteraceae</taxon>
        <taxon>Telluria group</taxon>
        <taxon>Pseudoduganella</taxon>
    </lineage>
</organism>
<dbReference type="InterPro" id="IPR003661">
    <property type="entry name" value="HisK_dim/P_dom"/>
</dbReference>
<dbReference type="SMART" id="SM00387">
    <property type="entry name" value="HATPase_c"/>
    <property type="match status" value="1"/>
</dbReference>
<evidence type="ECO:0000256" key="4">
    <source>
        <dbReference type="SAM" id="Coils"/>
    </source>
</evidence>
<dbReference type="InterPro" id="IPR003018">
    <property type="entry name" value="GAF"/>
</dbReference>
<dbReference type="SUPFAM" id="SSF55781">
    <property type="entry name" value="GAF domain-like"/>
    <property type="match status" value="1"/>
</dbReference>
<comment type="caution">
    <text evidence="6">The sequence shown here is derived from an EMBL/GenBank/DDBJ whole genome shotgun (WGS) entry which is preliminary data.</text>
</comment>
<comment type="catalytic activity">
    <reaction evidence="1">
        <text>ATP + protein L-histidine = ADP + protein N-phospho-L-histidine.</text>
        <dbReference type="EC" id="2.7.13.3"/>
    </reaction>
</comment>
<proteinExistence type="predicted"/>
<feature type="coiled-coil region" evidence="4">
    <location>
        <begin position="171"/>
        <end position="198"/>
    </location>
</feature>
<dbReference type="PANTHER" id="PTHR43065">
    <property type="entry name" value="SENSOR HISTIDINE KINASE"/>
    <property type="match status" value="1"/>
</dbReference>
<dbReference type="InterPro" id="IPR004358">
    <property type="entry name" value="Sig_transdc_His_kin-like_C"/>
</dbReference>
<dbReference type="OrthoDB" id="9812260at2"/>
<reference evidence="6 7" key="1">
    <citation type="submission" date="2019-11" db="EMBL/GenBank/DDBJ databases">
        <title>Type strains purchased from KCTC, JCM and DSMZ.</title>
        <authorList>
            <person name="Lu H."/>
        </authorList>
    </citation>
    <scope>NUCLEOTIDE SEQUENCE [LARGE SCALE GENOMIC DNA]</scope>
    <source>
        <strain evidence="6 7">KCTC 42409</strain>
    </source>
</reference>
<dbReference type="AlphaFoldDB" id="A0A6L6Q7M7"/>
<dbReference type="EC" id="2.7.13.3" evidence="2"/>
<dbReference type="InterPro" id="IPR036890">
    <property type="entry name" value="HATPase_C_sf"/>
</dbReference>
<dbReference type="Pfam" id="PF02518">
    <property type="entry name" value="HATPase_c"/>
    <property type="match status" value="1"/>
</dbReference>
<sequence>MAYRACDIPDGYLHKWQKTTDVMAGIFDVPAGLIMRVLPEQIEVLVTSHTEGNPYEADEKADLHTGLYCETVMATRQLLHVPHALEDAAWAANPDVKLNMISYLGVPLQWPDNEVFGTICVLDSKKRHYQDKYVELLWEIKAAIERDFVHIEQQAALRQAMLRQQDDAARLAAVNSQLQEALQRVTSMQDELVRSEKMAALGAMVVGISHELNTPIGNGMLAASTLQNRTAEFAGRMESSMTRGEMRHYVDTVRQGADMLMNTLSQASSLVRHFRQAAADEANAGRRAFRLYDCVAEVAQRLARRLEQAGHLLECAVPPDITMESCPGPLADVLEDLVSNAATHAYPQGGNGPIRIEAGLHDDDTVWLAVEDEGAGIPAQHLGRIFDPFFTTRLGQGGSGLGLHIVYQRVTGALQGRIDVASSLGRGSRFMLVLPRRLAAIEAE</sequence>
<evidence type="ECO:0000256" key="2">
    <source>
        <dbReference type="ARBA" id="ARBA00012438"/>
    </source>
</evidence>
<dbReference type="SUPFAM" id="SSF47384">
    <property type="entry name" value="Homodimeric domain of signal transducing histidine kinase"/>
    <property type="match status" value="1"/>
</dbReference>
<keyword evidence="4" id="KW-0175">Coiled coil</keyword>
<dbReference type="PRINTS" id="PR00344">
    <property type="entry name" value="BCTRLSENSOR"/>
</dbReference>
<dbReference type="PANTHER" id="PTHR43065:SF47">
    <property type="match status" value="1"/>
</dbReference>
<dbReference type="Proteomes" id="UP000484015">
    <property type="component" value="Unassembled WGS sequence"/>
</dbReference>
<dbReference type="InterPro" id="IPR029016">
    <property type="entry name" value="GAF-like_dom_sf"/>
</dbReference>
<dbReference type="EMBL" id="WNLA01000022">
    <property type="protein sequence ID" value="MTW05281.1"/>
    <property type="molecule type" value="Genomic_DNA"/>
</dbReference>
<evidence type="ECO:0000259" key="5">
    <source>
        <dbReference type="PROSITE" id="PS50109"/>
    </source>
</evidence>
<dbReference type="CDD" id="cd00082">
    <property type="entry name" value="HisKA"/>
    <property type="match status" value="1"/>
</dbReference>
<dbReference type="Gene3D" id="3.30.565.10">
    <property type="entry name" value="Histidine kinase-like ATPase, C-terminal domain"/>
    <property type="match status" value="1"/>
</dbReference>
<gene>
    <name evidence="6" type="ORF">GM668_24690</name>
</gene>
<dbReference type="SUPFAM" id="SSF55874">
    <property type="entry name" value="ATPase domain of HSP90 chaperone/DNA topoisomerase II/histidine kinase"/>
    <property type="match status" value="1"/>
</dbReference>
<dbReference type="GO" id="GO:0000155">
    <property type="term" value="F:phosphorelay sensor kinase activity"/>
    <property type="evidence" value="ECO:0007669"/>
    <property type="project" value="InterPro"/>
</dbReference>
<name>A0A6L6Q7M7_9BURK</name>
<dbReference type="InterPro" id="IPR036097">
    <property type="entry name" value="HisK_dim/P_sf"/>
</dbReference>
<evidence type="ECO:0000313" key="7">
    <source>
        <dbReference type="Proteomes" id="UP000484015"/>
    </source>
</evidence>
<evidence type="ECO:0000313" key="6">
    <source>
        <dbReference type="EMBL" id="MTW05281.1"/>
    </source>
</evidence>
<dbReference type="PROSITE" id="PS50109">
    <property type="entry name" value="HIS_KIN"/>
    <property type="match status" value="1"/>
</dbReference>
<keyword evidence="7" id="KW-1185">Reference proteome</keyword>
<dbReference type="RefSeq" id="WP_155441630.1">
    <property type="nucleotide sequence ID" value="NZ_WNLA01000022.1"/>
</dbReference>
<accession>A0A6L6Q7M7</accession>
<dbReference type="InterPro" id="IPR005467">
    <property type="entry name" value="His_kinase_dom"/>
</dbReference>
<protein>
    <recommendedName>
        <fullName evidence="2">histidine kinase</fullName>
        <ecNumber evidence="2">2.7.13.3</ecNumber>
    </recommendedName>
</protein>
<dbReference type="Gene3D" id="1.10.287.130">
    <property type="match status" value="1"/>
</dbReference>
<evidence type="ECO:0000256" key="1">
    <source>
        <dbReference type="ARBA" id="ARBA00000085"/>
    </source>
</evidence>
<keyword evidence="3" id="KW-0597">Phosphoprotein</keyword>
<dbReference type="InterPro" id="IPR003594">
    <property type="entry name" value="HATPase_dom"/>
</dbReference>
<evidence type="ECO:0000256" key="3">
    <source>
        <dbReference type="ARBA" id="ARBA00022553"/>
    </source>
</evidence>
<dbReference type="SMART" id="SM00065">
    <property type="entry name" value="GAF"/>
    <property type="match status" value="1"/>
</dbReference>
<feature type="domain" description="Histidine kinase" evidence="5">
    <location>
        <begin position="207"/>
        <end position="438"/>
    </location>
</feature>
<dbReference type="Gene3D" id="3.30.450.40">
    <property type="match status" value="1"/>
</dbReference>